<keyword evidence="5" id="KW-0648">Protein biosynthesis</keyword>
<comment type="subunit">
    <text evidence="8">Component of the translation initiation factor 2B (eIF2B) complex which is a heterodecamer of two sets of five different subunits: alpha, beta, gamma, delta and epsilon. Subunits alpha, beta and delta comprise a regulatory subcomplex and subunits epsilon and gamma comprise a catalytic subcomplex. Within the complex, the hexameric regulatory complex resides at the center, with the two heterodimeric catalytic subcomplexes bound on opposite sides.</text>
</comment>
<organism evidence="10 11">
    <name type="scientific">Anaeromyces robustus</name>
    <dbReference type="NCBI Taxonomy" id="1754192"/>
    <lineage>
        <taxon>Eukaryota</taxon>
        <taxon>Fungi</taxon>
        <taxon>Fungi incertae sedis</taxon>
        <taxon>Chytridiomycota</taxon>
        <taxon>Chytridiomycota incertae sedis</taxon>
        <taxon>Neocallimastigomycetes</taxon>
        <taxon>Neocallimastigales</taxon>
        <taxon>Neocallimastigaceae</taxon>
        <taxon>Anaeromyces</taxon>
    </lineage>
</organism>
<evidence type="ECO:0000256" key="9">
    <source>
        <dbReference type="RuleBase" id="RU003814"/>
    </source>
</evidence>
<evidence type="ECO:0000256" key="7">
    <source>
        <dbReference type="ARBA" id="ARBA00044356"/>
    </source>
</evidence>
<evidence type="ECO:0000256" key="1">
    <source>
        <dbReference type="ARBA" id="ARBA00004514"/>
    </source>
</evidence>
<evidence type="ECO:0000313" key="11">
    <source>
        <dbReference type="Proteomes" id="UP000193944"/>
    </source>
</evidence>
<evidence type="ECO:0000313" key="10">
    <source>
        <dbReference type="EMBL" id="ORX85473.1"/>
    </source>
</evidence>
<dbReference type="GO" id="GO:0002183">
    <property type="term" value="P:cytoplasmic translational initiation"/>
    <property type="evidence" value="ECO:0007669"/>
    <property type="project" value="EnsemblFungi"/>
</dbReference>
<dbReference type="OrthoDB" id="10254737at2759"/>
<comment type="subcellular location">
    <subcellularLocation>
        <location evidence="1">Cytoplasm</location>
        <location evidence="1">Cytosol</location>
    </subcellularLocation>
</comment>
<keyword evidence="4" id="KW-0396">Initiation factor</keyword>
<comment type="caution">
    <text evidence="10">The sequence shown here is derived from an EMBL/GenBank/DDBJ whole genome shotgun (WGS) entry which is preliminary data.</text>
</comment>
<evidence type="ECO:0000256" key="6">
    <source>
        <dbReference type="ARBA" id="ARBA00044147"/>
    </source>
</evidence>
<evidence type="ECO:0000256" key="8">
    <source>
        <dbReference type="ARBA" id="ARBA00046432"/>
    </source>
</evidence>
<dbReference type="Gene3D" id="3.40.50.10470">
    <property type="entry name" value="Translation initiation factor eif-2b, domain 2"/>
    <property type="match status" value="1"/>
</dbReference>
<sequence>MRYDDPKKRNKAEKNKTITRTPAQKPVALFAHLTQYEKENDILAELKAQGFIHPAVLILGLQFSEFVIDGGNARCIAMLNAFKKVISDYKTPTGTSLSRHLTSHISKQVEFLSNCRTLCGSMKTAIRYIKTEISKLSIDLPDEDAKSLLCELIDNFIRDRIYLADQIIITNGLKKIKENDVILTYSYSTIVSDLLLEAHQKQKINFSVVVVDSKPRYEGKMMLKKLVDAGIKCTYILLNGLSFMLHSVTKVIIGASSLLSNGAIMSRVGTAVVNMMAYDFKIPVMVCCETYKFSESVRLDSFVWNEIGDPDELINNNIVNPLIQSQFIASRQPKEQPSDEILSDWRDIPQLKLLNLHYDVTPSKYITMVITEMGMIPSTR</sequence>
<dbReference type="Proteomes" id="UP000193944">
    <property type="component" value="Unassembled WGS sequence"/>
</dbReference>
<comment type="similarity">
    <text evidence="2 9">Belongs to the eIF-2B alpha/beta/delta subunits family.</text>
</comment>
<dbReference type="STRING" id="1754192.A0A1Y1XIB8"/>
<protein>
    <recommendedName>
        <fullName evidence="6">Translation initiation factor eIF2B subunit delta</fullName>
    </recommendedName>
    <alternativeName>
        <fullName evidence="7">eIF2B GDP-GTP exchange factor subunit delta</fullName>
    </alternativeName>
</protein>
<keyword evidence="11" id="KW-1185">Reference proteome</keyword>
<accession>A0A1Y1XIB8</accession>
<dbReference type="InterPro" id="IPR037171">
    <property type="entry name" value="NagB/RpiA_transferase-like"/>
</dbReference>
<dbReference type="GO" id="GO:0005085">
    <property type="term" value="F:guanyl-nucleotide exchange factor activity"/>
    <property type="evidence" value="ECO:0007669"/>
    <property type="project" value="EnsemblFungi"/>
</dbReference>
<evidence type="ECO:0000256" key="5">
    <source>
        <dbReference type="ARBA" id="ARBA00022917"/>
    </source>
</evidence>
<dbReference type="GO" id="GO:0003743">
    <property type="term" value="F:translation initiation factor activity"/>
    <property type="evidence" value="ECO:0007669"/>
    <property type="project" value="UniProtKB-KW"/>
</dbReference>
<dbReference type="PANTHER" id="PTHR10233:SF14">
    <property type="entry name" value="TRANSLATION INITIATION FACTOR EIF-2B SUBUNIT DELTA"/>
    <property type="match status" value="1"/>
</dbReference>
<name>A0A1Y1XIB8_9FUNG</name>
<evidence type="ECO:0000256" key="3">
    <source>
        <dbReference type="ARBA" id="ARBA00022490"/>
    </source>
</evidence>
<dbReference type="AlphaFoldDB" id="A0A1Y1XIB8"/>
<proteinExistence type="inferred from homology"/>
<dbReference type="InterPro" id="IPR000649">
    <property type="entry name" value="IF-2B-related"/>
</dbReference>
<gene>
    <name evidence="10" type="ORF">BCR32DRAFT_260854</name>
</gene>
<dbReference type="GO" id="GO:0005851">
    <property type="term" value="C:eukaryotic translation initiation factor 2B complex"/>
    <property type="evidence" value="ECO:0007669"/>
    <property type="project" value="EnsemblFungi"/>
</dbReference>
<reference evidence="10 11" key="1">
    <citation type="submission" date="2016-08" db="EMBL/GenBank/DDBJ databases">
        <title>A Parts List for Fungal Cellulosomes Revealed by Comparative Genomics.</title>
        <authorList>
            <consortium name="DOE Joint Genome Institute"/>
            <person name="Haitjema C.H."/>
            <person name="Gilmore S.P."/>
            <person name="Henske J.K."/>
            <person name="Solomon K.V."/>
            <person name="De Groot R."/>
            <person name="Kuo A."/>
            <person name="Mondo S.J."/>
            <person name="Salamov A.A."/>
            <person name="Labutti K."/>
            <person name="Zhao Z."/>
            <person name="Chiniquy J."/>
            <person name="Barry K."/>
            <person name="Brewer H.M."/>
            <person name="Purvine S.O."/>
            <person name="Wright A.T."/>
            <person name="Boxma B."/>
            <person name="Van Alen T."/>
            <person name="Hackstein J.H."/>
            <person name="Baker S.E."/>
            <person name="Grigoriev I.V."/>
            <person name="O'Malley M.A."/>
        </authorList>
    </citation>
    <scope>NUCLEOTIDE SEQUENCE [LARGE SCALE GENOMIC DNA]</scope>
    <source>
        <strain evidence="10 11">S4</strain>
    </source>
</reference>
<dbReference type="EMBL" id="MCFG01000035">
    <property type="protein sequence ID" value="ORX85473.1"/>
    <property type="molecule type" value="Genomic_DNA"/>
</dbReference>
<dbReference type="SUPFAM" id="SSF100950">
    <property type="entry name" value="NagB/RpiA/CoA transferase-like"/>
    <property type="match status" value="1"/>
</dbReference>
<dbReference type="Pfam" id="PF01008">
    <property type="entry name" value="IF-2B"/>
    <property type="match status" value="1"/>
</dbReference>
<dbReference type="InterPro" id="IPR042529">
    <property type="entry name" value="IF_2B-like_C"/>
</dbReference>
<dbReference type="PANTHER" id="PTHR10233">
    <property type="entry name" value="TRANSLATION INITIATION FACTOR EIF-2B"/>
    <property type="match status" value="1"/>
</dbReference>
<reference evidence="10 11" key="2">
    <citation type="submission" date="2016-08" db="EMBL/GenBank/DDBJ databases">
        <title>Pervasive Adenine N6-methylation of Active Genes in Fungi.</title>
        <authorList>
            <consortium name="DOE Joint Genome Institute"/>
            <person name="Mondo S.J."/>
            <person name="Dannebaum R.O."/>
            <person name="Kuo R.C."/>
            <person name="Labutti K."/>
            <person name="Haridas S."/>
            <person name="Kuo A."/>
            <person name="Salamov A."/>
            <person name="Ahrendt S.R."/>
            <person name="Lipzen A."/>
            <person name="Sullivan W."/>
            <person name="Andreopoulos W.B."/>
            <person name="Clum A."/>
            <person name="Lindquist E."/>
            <person name="Daum C."/>
            <person name="Ramamoorthy G.K."/>
            <person name="Gryganskyi A."/>
            <person name="Culley D."/>
            <person name="Magnuson J.K."/>
            <person name="James T.Y."/>
            <person name="O'Malley M.A."/>
            <person name="Stajich J.E."/>
            <person name="Spatafora J.W."/>
            <person name="Visel A."/>
            <person name="Grigoriev I.V."/>
        </authorList>
    </citation>
    <scope>NUCLEOTIDE SEQUENCE [LARGE SCALE GENOMIC DNA]</scope>
    <source>
        <strain evidence="10 11">S4</strain>
    </source>
</reference>
<evidence type="ECO:0000256" key="2">
    <source>
        <dbReference type="ARBA" id="ARBA00007251"/>
    </source>
</evidence>
<keyword evidence="3" id="KW-0963">Cytoplasm</keyword>
<dbReference type="GO" id="GO:0005829">
    <property type="term" value="C:cytosol"/>
    <property type="evidence" value="ECO:0007669"/>
    <property type="project" value="UniProtKB-SubCell"/>
</dbReference>
<evidence type="ECO:0000256" key="4">
    <source>
        <dbReference type="ARBA" id="ARBA00022540"/>
    </source>
</evidence>